<protein>
    <submittedName>
        <fullName evidence="1">Uncharacterized protein</fullName>
    </submittedName>
</protein>
<organism evidence="1 2">
    <name type="scientific">candidate division WOR-3 bacterium</name>
    <dbReference type="NCBI Taxonomy" id="2052148"/>
    <lineage>
        <taxon>Bacteria</taxon>
        <taxon>Bacteria division WOR-3</taxon>
    </lineage>
</organism>
<gene>
    <name evidence="1" type="ORF">DRP53_05770</name>
</gene>
<dbReference type="EMBL" id="QNBE01000047">
    <property type="protein sequence ID" value="RKX70200.1"/>
    <property type="molecule type" value="Genomic_DNA"/>
</dbReference>
<evidence type="ECO:0000313" key="2">
    <source>
        <dbReference type="Proteomes" id="UP000268469"/>
    </source>
</evidence>
<accession>A0A660SJT3</accession>
<name>A0A660SJT3_UNCW3</name>
<evidence type="ECO:0000313" key="1">
    <source>
        <dbReference type="EMBL" id="RKX70200.1"/>
    </source>
</evidence>
<dbReference type="Proteomes" id="UP000268469">
    <property type="component" value="Unassembled WGS sequence"/>
</dbReference>
<proteinExistence type="predicted"/>
<dbReference type="AlphaFoldDB" id="A0A660SJT3"/>
<sequence>MIPILKIEVDPLNTTGIWLPVAIEEVAPDVETLTGRGDLPIEPVELELADRMFEEGEGIPVAPLIIEDEVESDQGAGGAVVFDIDVEVVCGCRITGIEIAKGGGITEELRQCIADESPFQVDIWGGAGIDQGDPEIVSIPWTRGVIIIPSSTVVIDREASYLYRHGK</sequence>
<comment type="caution">
    <text evidence="1">The sequence shown here is derived from an EMBL/GenBank/DDBJ whole genome shotgun (WGS) entry which is preliminary data.</text>
</comment>
<reference evidence="1 2" key="1">
    <citation type="submission" date="2018-06" db="EMBL/GenBank/DDBJ databases">
        <title>Extensive metabolic versatility and redundancy in microbially diverse, dynamic hydrothermal sediments.</title>
        <authorList>
            <person name="Dombrowski N."/>
            <person name="Teske A."/>
            <person name="Baker B.J."/>
        </authorList>
    </citation>
    <scope>NUCLEOTIDE SEQUENCE [LARGE SCALE GENOMIC DNA]</scope>
    <source>
        <strain evidence="1">B36_G15</strain>
    </source>
</reference>